<comment type="caution">
    <text evidence="2">The sequence shown here is derived from an EMBL/GenBank/DDBJ whole genome shotgun (WGS) entry which is preliminary data.</text>
</comment>
<evidence type="ECO:0000313" key="2">
    <source>
        <dbReference type="EMBL" id="TLD97510.1"/>
    </source>
</evidence>
<evidence type="ECO:0000256" key="1">
    <source>
        <dbReference type="SAM" id="Phobius"/>
    </source>
</evidence>
<dbReference type="Proteomes" id="UP000029733">
    <property type="component" value="Unassembled WGS sequence"/>
</dbReference>
<dbReference type="OrthoDB" id="5322728at2"/>
<protein>
    <recommendedName>
        <fullName evidence="4">Glycosyltransferase RgtA/B/C/D-like domain-containing protein</fullName>
    </recommendedName>
</protein>
<gene>
    <name evidence="2" type="ORF">LS71_001830</name>
</gene>
<feature type="transmembrane region" description="Helical" evidence="1">
    <location>
        <begin position="61"/>
        <end position="81"/>
    </location>
</feature>
<organism evidence="2 3">
    <name type="scientific">Helicobacter jaachi</name>
    <dbReference type="NCBI Taxonomy" id="1677920"/>
    <lineage>
        <taxon>Bacteria</taxon>
        <taxon>Pseudomonadati</taxon>
        <taxon>Campylobacterota</taxon>
        <taxon>Epsilonproteobacteria</taxon>
        <taxon>Campylobacterales</taxon>
        <taxon>Helicobacteraceae</taxon>
        <taxon>Helicobacter</taxon>
    </lineage>
</organism>
<feature type="transmembrane region" description="Helical" evidence="1">
    <location>
        <begin position="315"/>
        <end position="336"/>
    </location>
</feature>
<dbReference type="EMBL" id="JRPR02000001">
    <property type="protein sequence ID" value="TLD97510.1"/>
    <property type="molecule type" value="Genomic_DNA"/>
</dbReference>
<evidence type="ECO:0000313" key="3">
    <source>
        <dbReference type="Proteomes" id="UP000029733"/>
    </source>
</evidence>
<feature type="transmembrane region" description="Helical" evidence="1">
    <location>
        <begin position="217"/>
        <end position="237"/>
    </location>
</feature>
<feature type="transmembrane region" description="Helical" evidence="1">
    <location>
        <begin position="93"/>
        <end position="113"/>
    </location>
</feature>
<keyword evidence="3" id="KW-1185">Reference proteome</keyword>
<feature type="transmembrane region" description="Helical" evidence="1">
    <location>
        <begin position="119"/>
        <end position="139"/>
    </location>
</feature>
<feature type="transmembrane region" description="Helical" evidence="1">
    <location>
        <begin position="21"/>
        <end position="41"/>
    </location>
</feature>
<keyword evidence="1" id="KW-0812">Transmembrane</keyword>
<name>A0A4U8TC32_9HELI</name>
<accession>A0A4U8TC32</accession>
<sequence>MGFITMDIKGVKMIDKILLRGGGGYWLFVSLYIIAIVYKSSMPLMGGDDMSIYTQLVQDKSAWHGLAFGNGRFFPLAGWALTLMAYISIDPYALMFINALSVFGIALSFYILAKSLDVPHHYILISFALVALSVGFVKIMTQITFPETTQILFLMLFLLCAYKLFSTQSLIYAIFGLVCANACLYLKEVSFIFIGGFGFFYCAFKIYAKETLSKKELIFSLLCMLCAVLFLVLYMYFTREASSSYAENGVFSPLRTLVVLLLALPFVSIALPLMLIYRIYGVLVRKDAINAFWDSILCIAALYVIAYLVLGMASFHYFVPPSVLVCLYGIFFWRTYRERIKKAWITKLSVAVMGFIWLTSTFPQGLHYYGQNKIQTYSYNEAMDFLADFLKQSPQKTYKIHFVGFVKGGYNEWMYPHWYSVLPTFYNVRNFEIVDSINGADILVLSNYADIFIDNAFVDSILASHKVLFASDNWGYMPYYNLLSLGAWGLQNAGVKHHLSNKGNIFKLPAQVYVLQTESTQ</sequence>
<keyword evidence="1" id="KW-1133">Transmembrane helix</keyword>
<feature type="transmembrane region" description="Helical" evidence="1">
    <location>
        <begin position="257"/>
        <end position="279"/>
    </location>
</feature>
<evidence type="ECO:0008006" key="4">
    <source>
        <dbReference type="Google" id="ProtNLM"/>
    </source>
</evidence>
<proteinExistence type="predicted"/>
<keyword evidence="1" id="KW-0472">Membrane</keyword>
<feature type="transmembrane region" description="Helical" evidence="1">
    <location>
        <begin position="348"/>
        <end position="369"/>
    </location>
</feature>
<reference evidence="2 3" key="1">
    <citation type="journal article" date="2014" name="Genome Announc.">
        <title>Draft genome sequences of eight enterohepatic helicobacter species isolated from both laboratory and wild rodents.</title>
        <authorList>
            <person name="Sheh A."/>
            <person name="Shen Z."/>
            <person name="Fox J.G."/>
        </authorList>
    </citation>
    <scope>NUCLEOTIDE SEQUENCE [LARGE SCALE GENOMIC DNA]</scope>
    <source>
        <strain evidence="2 3">MIT 09-6949</strain>
    </source>
</reference>
<dbReference type="AlphaFoldDB" id="A0A4U8TC32"/>
<feature type="transmembrane region" description="Helical" evidence="1">
    <location>
        <begin position="151"/>
        <end position="177"/>
    </location>
</feature>
<feature type="transmembrane region" description="Helical" evidence="1">
    <location>
        <begin position="189"/>
        <end position="208"/>
    </location>
</feature>
<feature type="transmembrane region" description="Helical" evidence="1">
    <location>
        <begin position="291"/>
        <end position="309"/>
    </location>
</feature>